<evidence type="ECO:0000256" key="4">
    <source>
        <dbReference type="ARBA" id="ARBA00023163"/>
    </source>
</evidence>
<dbReference type="GO" id="GO:0045944">
    <property type="term" value="P:positive regulation of transcription by RNA polymerase II"/>
    <property type="evidence" value="ECO:0007669"/>
    <property type="project" value="InterPro"/>
</dbReference>
<comment type="caution">
    <text evidence="8">The sequence shown here is derived from an EMBL/GenBank/DDBJ whole genome shotgun (WGS) entry which is preliminary data.</text>
</comment>
<dbReference type="GO" id="GO:0000977">
    <property type="term" value="F:RNA polymerase II transcription regulatory region sequence-specific DNA binding"/>
    <property type="evidence" value="ECO:0007669"/>
    <property type="project" value="InterPro"/>
</dbReference>
<sequence>MGRGRLELKRIENKINRQVTFSKRRSGLLKKAYELSVLCDAEVALIIFSSRGKLFEFGSGDKFYTSVDVALENQLLMAETAMKTQKCKRELYIFRHLLGEDLGTLGVKELQRLERQLDLALSQSRQTKQRHLEEVNRKLKDKFQVEGSSSRVIQGCWESKSMAEGKLLPLNPCPANAVYSEPTLQIGYYQQFGRPEAATTRDAAEENNFMVGWVP</sequence>
<dbReference type="InterPro" id="IPR002487">
    <property type="entry name" value="TF_Kbox"/>
</dbReference>
<organism evidence="8 9">
    <name type="scientific">Ensete ventricosum</name>
    <name type="common">Abyssinian banana</name>
    <name type="synonym">Musa ensete</name>
    <dbReference type="NCBI Taxonomy" id="4639"/>
    <lineage>
        <taxon>Eukaryota</taxon>
        <taxon>Viridiplantae</taxon>
        <taxon>Streptophyta</taxon>
        <taxon>Embryophyta</taxon>
        <taxon>Tracheophyta</taxon>
        <taxon>Spermatophyta</taxon>
        <taxon>Magnoliopsida</taxon>
        <taxon>Liliopsida</taxon>
        <taxon>Zingiberales</taxon>
        <taxon>Musaceae</taxon>
        <taxon>Ensete</taxon>
    </lineage>
</organism>
<dbReference type="GO" id="GO:0005634">
    <property type="term" value="C:nucleus"/>
    <property type="evidence" value="ECO:0007669"/>
    <property type="project" value="UniProtKB-SubCell"/>
</dbReference>
<evidence type="ECO:0008006" key="10">
    <source>
        <dbReference type="Google" id="ProtNLM"/>
    </source>
</evidence>
<keyword evidence="3" id="KW-0238">DNA-binding</keyword>
<dbReference type="PRINTS" id="PR00404">
    <property type="entry name" value="MADSDOMAIN"/>
</dbReference>
<protein>
    <recommendedName>
        <fullName evidence="10">MADS-box domain-containing protein</fullName>
    </recommendedName>
</protein>
<name>A0AAV8RBB6_ENSVE</name>
<dbReference type="InterPro" id="IPR033896">
    <property type="entry name" value="MEF2-like_N"/>
</dbReference>
<evidence type="ECO:0000256" key="1">
    <source>
        <dbReference type="ARBA" id="ARBA00004123"/>
    </source>
</evidence>
<reference evidence="8 9" key="1">
    <citation type="submission" date="2022-12" db="EMBL/GenBank/DDBJ databases">
        <title>Chromosome-scale assembly of the Ensete ventricosum genome.</title>
        <authorList>
            <person name="Dussert Y."/>
            <person name="Stocks J."/>
            <person name="Wendawek A."/>
            <person name="Woldeyes F."/>
            <person name="Nichols R.A."/>
            <person name="Borrell J.S."/>
        </authorList>
    </citation>
    <scope>NUCLEOTIDE SEQUENCE [LARGE SCALE GENOMIC DNA]</scope>
    <source>
        <strain evidence="9">cv. Maze</strain>
        <tissue evidence="8">Seeds</tissue>
    </source>
</reference>
<dbReference type="InterPro" id="IPR050142">
    <property type="entry name" value="MADS-box/MEF2_TF"/>
</dbReference>
<dbReference type="SMART" id="SM00432">
    <property type="entry name" value="MADS"/>
    <property type="match status" value="1"/>
</dbReference>
<dbReference type="CDD" id="cd00265">
    <property type="entry name" value="MADS_MEF2_like"/>
    <property type="match status" value="1"/>
</dbReference>
<dbReference type="Pfam" id="PF01486">
    <property type="entry name" value="K-box"/>
    <property type="match status" value="1"/>
</dbReference>
<keyword evidence="9" id="KW-1185">Reference proteome</keyword>
<keyword evidence="5" id="KW-0539">Nucleus</keyword>
<dbReference type="GO" id="GO:0003700">
    <property type="term" value="F:DNA-binding transcription factor activity"/>
    <property type="evidence" value="ECO:0007669"/>
    <property type="project" value="InterPro"/>
</dbReference>
<dbReference type="PROSITE" id="PS50066">
    <property type="entry name" value="MADS_BOX_2"/>
    <property type="match status" value="1"/>
</dbReference>
<proteinExistence type="predicted"/>
<evidence type="ECO:0000313" key="8">
    <source>
        <dbReference type="EMBL" id="KAJ8499020.1"/>
    </source>
</evidence>
<evidence type="ECO:0000259" key="7">
    <source>
        <dbReference type="PROSITE" id="PS51297"/>
    </source>
</evidence>
<dbReference type="Pfam" id="PF00319">
    <property type="entry name" value="SRF-TF"/>
    <property type="match status" value="1"/>
</dbReference>
<keyword evidence="4" id="KW-0804">Transcription</keyword>
<evidence type="ECO:0000256" key="2">
    <source>
        <dbReference type="ARBA" id="ARBA00023015"/>
    </source>
</evidence>
<comment type="subcellular location">
    <subcellularLocation>
        <location evidence="1">Nucleus</location>
    </subcellularLocation>
</comment>
<evidence type="ECO:0000256" key="3">
    <source>
        <dbReference type="ARBA" id="ARBA00023125"/>
    </source>
</evidence>
<evidence type="ECO:0000313" key="9">
    <source>
        <dbReference type="Proteomes" id="UP001222027"/>
    </source>
</evidence>
<dbReference type="Proteomes" id="UP001222027">
    <property type="component" value="Unassembled WGS sequence"/>
</dbReference>
<dbReference type="PROSITE" id="PS51297">
    <property type="entry name" value="K_BOX"/>
    <property type="match status" value="1"/>
</dbReference>
<dbReference type="PANTHER" id="PTHR48019">
    <property type="entry name" value="SERUM RESPONSE FACTOR HOMOLOG"/>
    <property type="match status" value="1"/>
</dbReference>
<dbReference type="InterPro" id="IPR036879">
    <property type="entry name" value="TF_MADSbox_sf"/>
</dbReference>
<feature type="domain" description="MADS-box" evidence="6">
    <location>
        <begin position="1"/>
        <end position="61"/>
    </location>
</feature>
<feature type="domain" description="K-box" evidence="7">
    <location>
        <begin position="73"/>
        <end position="173"/>
    </location>
</feature>
<dbReference type="InterPro" id="IPR002100">
    <property type="entry name" value="TF_MADSbox"/>
</dbReference>
<gene>
    <name evidence="8" type="ORF">OPV22_009572</name>
</gene>
<dbReference type="PROSITE" id="PS00350">
    <property type="entry name" value="MADS_BOX_1"/>
    <property type="match status" value="1"/>
</dbReference>
<dbReference type="GO" id="GO:0046983">
    <property type="term" value="F:protein dimerization activity"/>
    <property type="evidence" value="ECO:0007669"/>
    <property type="project" value="InterPro"/>
</dbReference>
<dbReference type="EMBL" id="JAQQAF010000003">
    <property type="protein sequence ID" value="KAJ8499020.1"/>
    <property type="molecule type" value="Genomic_DNA"/>
</dbReference>
<dbReference type="SUPFAM" id="SSF55455">
    <property type="entry name" value="SRF-like"/>
    <property type="match status" value="1"/>
</dbReference>
<dbReference type="Gene3D" id="3.40.1810.10">
    <property type="entry name" value="Transcription factor, MADS-box"/>
    <property type="match status" value="1"/>
</dbReference>
<accession>A0AAV8RBB6</accession>
<dbReference type="AlphaFoldDB" id="A0AAV8RBB6"/>
<evidence type="ECO:0000259" key="6">
    <source>
        <dbReference type="PROSITE" id="PS50066"/>
    </source>
</evidence>
<keyword evidence="2" id="KW-0805">Transcription regulation</keyword>
<evidence type="ECO:0000256" key="5">
    <source>
        <dbReference type="ARBA" id="ARBA00023242"/>
    </source>
</evidence>